<evidence type="ECO:0000259" key="2">
    <source>
        <dbReference type="Pfam" id="PF00182"/>
    </source>
</evidence>
<dbReference type="AlphaFoldDB" id="A0A521EIV7"/>
<protein>
    <submittedName>
        <fullName evidence="3">Predicted chitinase</fullName>
    </submittedName>
</protein>
<dbReference type="Gene3D" id="1.10.530.10">
    <property type="match status" value="1"/>
</dbReference>
<evidence type="ECO:0000313" key="4">
    <source>
        <dbReference type="Proteomes" id="UP000316916"/>
    </source>
</evidence>
<keyword evidence="4" id="KW-1185">Reference proteome</keyword>
<dbReference type="Proteomes" id="UP000316916">
    <property type="component" value="Unassembled WGS sequence"/>
</dbReference>
<dbReference type="EMBL" id="FXTC01000008">
    <property type="protein sequence ID" value="SMO83080.1"/>
    <property type="molecule type" value="Genomic_DNA"/>
</dbReference>
<gene>
    <name evidence="3" type="ORF">SAMN06265171_10842</name>
</gene>
<feature type="domain" description="Glycoside hydrolase family 19 catalytic" evidence="2">
    <location>
        <begin position="525"/>
        <end position="608"/>
    </location>
</feature>
<evidence type="ECO:0000256" key="1">
    <source>
        <dbReference type="SAM" id="MobiDB-lite"/>
    </source>
</evidence>
<reference evidence="3 4" key="1">
    <citation type="submission" date="2017-05" db="EMBL/GenBank/DDBJ databases">
        <authorList>
            <person name="Varghese N."/>
            <person name="Submissions S."/>
        </authorList>
    </citation>
    <scope>NUCLEOTIDE SEQUENCE [LARGE SCALE GENOMIC DNA]</scope>
    <source>
        <strain evidence="3 4">DSM 29371</strain>
    </source>
</reference>
<organism evidence="3 4">
    <name type="scientific">Chryseobacterium rhizoplanae</name>
    <dbReference type="NCBI Taxonomy" id="1609531"/>
    <lineage>
        <taxon>Bacteria</taxon>
        <taxon>Pseudomonadati</taxon>
        <taxon>Bacteroidota</taxon>
        <taxon>Flavobacteriia</taxon>
        <taxon>Flavobacteriales</taxon>
        <taxon>Weeksellaceae</taxon>
        <taxon>Chryseobacterium group</taxon>
        <taxon>Chryseobacterium</taxon>
    </lineage>
</organism>
<dbReference type="GO" id="GO:0016998">
    <property type="term" value="P:cell wall macromolecule catabolic process"/>
    <property type="evidence" value="ECO:0007669"/>
    <property type="project" value="InterPro"/>
</dbReference>
<proteinExistence type="predicted"/>
<sequence length="902" mass="103025">MTGKIAGDQNPRVGTACSYEIKPSGLLFILNGDYEWYLFKKQKNGSWKDITGKPKTGEKVTYKFGEIALGIEFQMKVYETKKGILPGFPITRELVGSLTIIPNSNKVPKIDKVVLFNRGAKDVNKASYRDTLIAQAHCIAMFNKEIEFHLWEDDAPGKGHDPNINKNNRHTRSYKARVNEKGIAEVSIPLMSDEKILRHMANQFMMRGDKNEGANHEYYVTATYSGKIQGASQVNVDVANPDDKERAQSQPKPQPKPQPRKDTPKFPAGQGNVPKQPDSKGNIIEAVFIDDTGKELSKVALGDKVRVRIHSKNMVGKHIQYVIWKYDTTSNDEVYRSRMIKIPADICDTSGFIISNEIFEKGIGSPIGDPDADKQNYFIEIISKELSAESQKFGVNSEGLMDVDKVKSAAGVQKQPEPEKTKGEKCPNCKKPITIHEFNKIYPNINKLFSVGKNNLSSTTIQQFIDSLNQTLLEFHIDTCIKKAFFLAQLTKETGYFSRIDENLYYTSEQALHTYWKKESHPLLYSNPYSFFRNPEKLGNYVYRNIAENGNEQSGDGYKFRGRGLLQITRKKGYRRFGEYAVKDLVTNPDLLIQDLDLMVRSAGWFWKHGVLLKDGTEKDINEVAKKGDFKETTRLVHGTTLDIVARTEILNKIKLILETDECKEVITEPFQQTNSDNDIEYHIIASTGEINYKLQSDKRETAEYFYHDSTGNIHNLGKFNLKKIKNNYGDLYKDRIKGNNIYLVDIRTLKNYKNGSVKFKLELNTNRYYMNDVTLAALLGAMLDCGYEDYTFNGFSNERGESIGGSKSHKNGMNGDLRYLRKDKSGKKVYLNHDEEKGDPCGWRGMDETRQNKFNDALYRYGWKGMLSWKYNGKLLNHAIKFEDHHDHLHVQTFTPKLKKI</sequence>
<dbReference type="InterPro" id="IPR000726">
    <property type="entry name" value="Glyco_hydro_19_cat"/>
</dbReference>
<dbReference type="Pfam" id="PF00182">
    <property type="entry name" value="Glyco_hydro_19"/>
    <property type="match status" value="1"/>
</dbReference>
<dbReference type="RefSeq" id="WP_228451589.1">
    <property type="nucleotide sequence ID" value="NZ_FXTC01000008.1"/>
</dbReference>
<dbReference type="SUPFAM" id="SSF53955">
    <property type="entry name" value="Lysozyme-like"/>
    <property type="match status" value="1"/>
</dbReference>
<evidence type="ECO:0000313" key="3">
    <source>
        <dbReference type="EMBL" id="SMO83080.1"/>
    </source>
</evidence>
<dbReference type="GO" id="GO:0006032">
    <property type="term" value="P:chitin catabolic process"/>
    <property type="evidence" value="ECO:0007669"/>
    <property type="project" value="InterPro"/>
</dbReference>
<feature type="region of interest" description="Disordered" evidence="1">
    <location>
        <begin position="240"/>
        <end position="280"/>
    </location>
</feature>
<dbReference type="GO" id="GO:0004568">
    <property type="term" value="F:chitinase activity"/>
    <property type="evidence" value="ECO:0007669"/>
    <property type="project" value="InterPro"/>
</dbReference>
<name>A0A521EIV7_9FLAO</name>
<accession>A0A521EIV7</accession>
<dbReference type="InterPro" id="IPR023346">
    <property type="entry name" value="Lysozyme-like_dom_sf"/>
</dbReference>